<dbReference type="SUPFAM" id="SSF103473">
    <property type="entry name" value="MFS general substrate transporter"/>
    <property type="match status" value="2"/>
</dbReference>
<feature type="transmembrane region" description="Helical" evidence="7">
    <location>
        <begin position="99"/>
        <end position="117"/>
    </location>
</feature>
<feature type="transmembrane region" description="Helical" evidence="7">
    <location>
        <begin position="752"/>
        <end position="777"/>
    </location>
</feature>
<proteinExistence type="predicted"/>
<feature type="compositionally biased region" description="Basic and acidic residues" evidence="6">
    <location>
        <begin position="478"/>
        <end position="506"/>
    </location>
</feature>
<dbReference type="Gene3D" id="1.20.1250.20">
    <property type="entry name" value="MFS general substrate transporter like domains"/>
    <property type="match status" value="2"/>
</dbReference>
<dbReference type="PANTHER" id="PTHR48021:SF68">
    <property type="entry name" value="MAJOR FACILITATOR SUPERFAMILY (MFS) PROFILE DOMAIN-CONTAINING PROTEIN"/>
    <property type="match status" value="1"/>
</dbReference>
<evidence type="ECO:0000256" key="6">
    <source>
        <dbReference type="SAM" id="MobiDB-lite"/>
    </source>
</evidence>
<evidence type="ECO:0000313" key="10">
    <source>
        <dbReference type="Proteomes" id="UP000719412"/>
    </source>
</evidence>
<evidence type="ECO:0000313" key="9">
    <source>
        <dbReference type="EMBL" id="KAH0813746.1"/>
    </source>
</evidence>
<dbReference type="AlphaFoldDB" id="A0A8J6HGJ0"/>
<evidence type="ECO:0000256" key="5">
    <source>
        <dbReference type="ARBA" id="ARBA00023180"/>
    </source>
</evidence>
<feature type="transmembrane region" description="Helical" evidence="7">
    <location>
        <begin position="817"/>
        <end position="840"/>
    </location>
</feature>
<dbReference type="PROSITE" id="PS50850">
    <property type="entry name" value="MFS"/>
    <property type="match status" value="2"/>
</dbReference>
<feature type="transmembrane region" description="Helical" evidence="7">
    <location>
        <begin position="511"/>
        <end position="533"/>
    </location>
</feature>
<dbReference type="GO" id="GO:0022857">
    <property type="term" value="F:transmembrane transporter activity"/>
    <property type="evidence" value="ECO:0007669"/>
    <property type="project" value="InterPro"/>
</dbReference>
<feature type="transmembrane region" description="Helical" evidence="7">
    <location>
        <begin position="580"/>
        <end position="599"/>
    </location>
</feature>
<feature type="transmembrane region" description="Helical" evidence="7">
    <location>
        <begin position="158"/>
        <end position="180"/>
    </location>
</feature>
<feature type="transmembrane region" description="Helical" evidence="7">
    <location>
        <begin position="882"/>
        <end position="900"/>
    </location>
</feature>
<feature type="region of interest" description="Disordered" evidence="6">
    <location>
        <begin position="468"/>
        <end position="506"/>
    </location>
</feature>
<protein>
    <recommendedName>
        <fullName evidence="8">Major facilitator superfamily (MFS) profile domain-containing protein</fullName>
    </recommendedName>
</protein>
<evidence type="ECO:0000256" key="7">
    <source>
        <dbReference type="SAM" id="Phobius"/>
    </source>
</evidence>
<dbReference type="InterPro" id="IPR050549">
    <property type="entry name" value="MFS_Trehalose_Transporter"/>
</dbReference>
<keyword evidence="10" id="KW-1185">Reference proteome</keyword>
<evidence type="ECO:0000256" key="2">
    <source>
        <dbReference type="ARBA" id="ARBA00022692"/>
    </source>
</evidence>
<reference evidence="9" key="2">
    <citation type="submission" date="2021-08" db="EMBL/GenBank/DDBJ databases">
        <authorList>
            <person name="Eriksson T."/>
        </authorList>
    </citation>
    <scope>NUCLEOTIDE SEQUENCE</scope>
    <source>
        <strain evidence="9">Stoneville</strain>
        <tissue evidence="9">Whole head</tissue>
    </source>
</reference>
<dbReference type="InterPro" id="IPR003663">
    <property type="entry name" value="Sugar/inositol_transpt"/>
</dbReference>
<evidence type="ECO:0000256" key="3">
    <source>
        <dbReference type="ARBA" id="ARBA00022989"/>
    </source>
</evidence>
<sequence length="957" mass="105061">MKICVSQTIAALGKFPEGLLQVPPLFRQVLVASGPLISTLSLGMTSGYSAILLPQLHSNQSSIVIDQEESSWIASMAALPMAFGCLLGGILMEKLGRKVTQVLTTIPCLVGWTLIALSSDISTILTGRFLTGLCGGLLGPSTGVYISETSEPRYRGFLLAAISLFLAIGLLLVHVLGIFLDWKTTALVSCIFPIVSLSLLILVPESPSWLAKKKRTEEAQLAFYWCRGETDEAKKEAAAMMSRQEQSVDTSFGQLFKSEFLKPLVVIVVFIVSNQWAGVNALTFYTVSIMKKTLGDGLNEYLAMLIVDVIRVVMSILACFLMRRIGRRPLALFSGIGTFTSLFLLSAYTYFTDSSHYVVVPMASLVAYISFVTVGFVPLPWAMMGEVFPLAHRNIGSSISSFMAFAAFFAVVKTSPGMFDNLGAHGTFLVYGTVAFWGTVFVWAFVPETKDKTLHEIEDQIKVKKTSNPELGVRARNQRQDFARDRGPDGDTSEKDVKPPDKSEKDVKPSITFVAFGPILITISLGMTEGYSAILLPQLNSTSMEIDEETSSWIASMAALPMALGCILGGYLMERIGRKTIHMVTCVPCVMGWLILYFASNVTMILSGRFLTGFCVGLLGPPTGVYMSETSEPHYRGFLLAAISFAIALGLFLSHLIGTYMSWQNTALTCCSFPVICIVSMLFVPESPTWLAKMGRIQEAKEAFHWCRGYSQEALTELDVLINRQAILNDEDKKSFVQIIKDLNKPEFIKPLIIIVIFFVACQWSGLNAITFYSVSIIQQTLGGNFDEYLAMLIIDTIRVVMSVLACLLLKKLGRRPLAIISGSGTFVSLFILSSFTFAVKFYPAISAYTFVPLISLITYVAFITIGFVPLPWTMMGEVFPLANRGVGSGISALSAYVAFFSVVKTTPSMFLHFGPEGAFFIYGMLALIGTIILILFLPETKDKALYEIEDHFKTSK</sequence>
<dbReference type="PANTHER" id="PTHR48021">
    <property type="match status" value="1"/>
</dbReference>
<dbReference type="InterPro" id="IPR005828">
    <property type="entry name" value="MFS_sugar_transport-like"/>
</dbReference>
<dbReference type="Pfam" id="PF00083">
    <property type="entry name" value="Sugar_tr"/>
    <property type="match status" value="2"/>
</dbReference>
<dbReference type="InterPro" id="IPR020846">
    <property type="entry name" value="MFS_dom"/>
</dbReference>
<feature type="domain" description="Major facilitator superfamily (MFS) profile" evidence="8">
    <location>
        <begin position="27"/>
        <end position="450"/>
    </location>
</feature>
<dbReference type="PRINTS" id="PR00171">
    <property type="entry name" value="SUGRTRNSPORT"/>
</dbReference>
<keyword evidence="5" id="KW-0325">Glycoprotein</keyword>
<feature type="transmembrane region" description="Helical" evidence="7">
    <location>
        <begin position="329"/>
        <end position="351"/>
    </location>
</feature>
<feature type="transmembrane region" description="Helical" evidence="7">
    <location>
        <begin position="264"/>
        <end position="289"/>
    </location>
</feature>
<feature type="transmembrane region" description="Helical" evidence="7">
    <location>
        <begin position="186"/>
        <end position="204"/>
    </location>
</feature>
<feature type="transmembrane region" description="Helical" evidence="7">
    <location>
        <begin position="301"/>
        <end position="322"/>
    </location>
</feature>
<feature type="transmembrane region" description="Helical" evidence="7">
    <location>
        <begin position="29"/>
        <end position="51"/>
    </location>
</feature>
<dbReference type="GO" id="GO:0016020">
    <property type="term" value="C:membrane"/>
    <property type="evidence" value="ECO:0007669"/>
    <property type="project" value="UniProtKB-SubCell"/>
</dbReference>
<reference evidence="9" key="1">
    <citation type="journal article" date="2020" name="J Insects Food Feed">
        <title>The yellow mealworm (Tenebrio molitor) genome: a resource for the emerging insects as food and feed industry.</title>
        <authorList>
            <person name="Eriksson T."/>
            <person name="Andere A."/>
            <person name="Kelstrup H."/>
            <person name="Emery V."/>
            <person name="Picard C."/>
        </authorList>
    </citation>
    <scope>NUCLEOTIDE SEQUENCE</scope>
    <source>
        <strain evidence="9">Stoneville</strain>
        <tissue evidence="9">Whole head</tissue>
    </source>
</reference>
<name>A0A8J6HGJ0_TENMO</name>
<dbReference type="EMBL" id="JABDTM020024977">
    <property type="protein sequence ID" value="KAH0813746.1"/>
    <property type="molecule type" value="Genomic_DNA"/>
</dbReference>
<evidence type="ECO:0000259" key="8">
    <source>
        <dbReference type="PROSITE" id="PS50850"/>
    </source>
</evidence>
<feature type="transmembrane region" description="Helical" evidence="7">
    <location>
        <begin position="846"/>
        <end position="870"/>
    </location>
</feature>
<feature type="transmembrane region" description="Helical" evidence="7">
    <location>
        <begin position="424"/>
        <end position="446"/>
    </location>
</feature>
<dbReference type="PROSITE" id="PS00217">
    <property type="entry name" value="SUGAR_TRANSPORT_2"/>
    <property type="match status" value="2"/>
</dbReference>
<feature type="transmembrane region" description="Helical" evidence="7">
    <location>
        <begin position="663"/>
        <end position="684"/>
    </location>
</feature>
<feature type="transmembrane region" description="Helical" evidence="7">
    <location>
        <begin position="789"/>
        <end position="810"/>
    </location>
</feature>
<dbReference type="PROSITE" id="PS00216">
    <property type="entry name" value="SUGAR_TRANSPORT_1"/>
    <property type="match status" value="2"/>
</dbReference>
<dbReference type="InterPro" id="IPR005829">
    <property type="entry name" value="Sugar_transporter_CS"/>
</dbReference>
<gene>
    <name evidence="9" type="ORF">GEV33_009042</name>
</gene>
<dbReference type="Proteomes" id="UP000719412">
    <property type="component" value="Unassembled WGS sequence"/>
</dbReference>
<feature type="transmembrane region" description="Helical" evidence="7">
    <location>
        <begin position="394"/>
        <end position="412"/>
    </location>
</feature>
<feature type="transmembrane region" description="Helical" evidence="7">
    <location>
        <begin position="920"/>
        <end position="938"/>
    </location>
</feature>
<comment type="subcellular location">
    <subcellularLocation>
        <location evidence="1">Membrane</location>
        <topology evidence="1">Multi-pass membrane protein</topology>
    </subcellularLocation>
</comment>
<dbReference type="InterPro" id="IPR036259">
    <property type="entry name" value="MFS_trans_sf"/>
</dbReference>
<accession>A0A8J6HGJ0</accession>
<keyword evidence="3 7" id="KW-1133">Transmembrane helix</keyword>
<dbReference type="FunFam" id="1.20.1250.20:FF:000249">
    <property type="entry name" value="facilitated trehalose transporter Tret1"/>
    <property type="match status" value="2"/>
</dbReference>
<feature type="transmembrane region" description="Helical" evidence="7">
    <location>
        <begin position="357"/>
        <end position="382"/>
    </location>
</feature>
<feature type="transmembrane region" description="Helical" evidence="7">
    <location>
        <begin position="638"/>
        <end position="657"/>
    </location>
</feature>
<keyword evidence="4 7" id="KW-0472">Membrane</keyword>
<evidence type="ECO:0000256" key="4">
    <source>
        <dbReference type="ARBA" id="ARBA00023136"/>
    </source>
</evidence>
<evidence type="ECO:0000256" key="1">
    <source>
        <dbReference type="ARBA" id="ARBA00004141"/>
    </source>
</evidence>
<feature type="transmembrane region" description="Helical" evidence="7">
    <location>
        <begin position="605"/>
        <end position="626"/>
    </location>
</feature>
<feature type="domain" description="Major facilitator superfamily (MFS) profile" evidence="8">
    <location>
        <begin position="510"/>
        <end position="942"/>
    </location>
</feature>
<feature type="transmembrane region" description="Helical" evidence="7">
    <location>
        <begin position="129"/>
        <end position="146"/>
    </location>
</feature>
<feature type="transmembrane region" description="Helical" evidence="7">
    <location>
        <begin position="71"/>
        <end position="92"/>
    </location>
</feature>
<keyword evidence="2 7" id="KW-0812">Transmembrane</keyword>
<feature type="transmembrane region" description="Helical" evidence="7">
    <location>
        <begin position="553"/>
        <end position="573"/>
    </location>
</feature>
<comment type="caution">
    <text evidence="9">The sequence shown here is derived from an EMBL/GenBank/DDBJ whole genome shotgun (WGS) entry which is preliminary data.</text>
</comment>
<organism evidence="9 10">
    <name type="scientific">Tenebrio molitor</name>
    <name type="common">Yellow mealworm beetle</name>
    <dbReference type="NCBI Taxonomy" id="7067"/>
    <lineage>
        <taxon>Eukaryota</taxon>
        <taxon>Metazoa</taxon>
        <taxon>Ecdysozoa</taxon>
        <taxon>Arthropoda</taxon>
        <taxon>Hexapoda</taxon>
        <taxon>Insecta</taxon>
        <taxon>Pterygota</taxon>
        <taxon>Neoptera</taxon>
        <taxon>Endopterygota</taxon>
        <taxon>Coleoptera</taxon>
        <taxon>Polyphaga</taxon>
        <taxon>Cucujiformia</taxon>
        <taxon>Tenebrionidae</taxon>
        <taxon>Tenebrio</taxon>
    </lineage>
</organism>